<feature type="domain" description="SHOCT" evidence="2">
    <location>
        <begin position="28"/>
        <end position="55"/>
    </location>
</feature>
<evidence type="ECO:0000313" key="4">
    <source>
        <dbReference type="Proteomes" id="UP000634780"/>
    </source>
</evidence>
<name>A0ABS0X1L7_9ACTN</name>
<sequence length="57" mass="6110">MLATQLANEQGSAPPPEAVQPRPQSVADELGKLKALVEKGVLTQDEFDQQKARLLGP</sequence>
<feature type="compositionally biased region" description="Polar residues" evidence="1">
    <location>
        <begin position="1"/>
        <end position="11"/>
    </location>
</feature>
<keyword evidence="4" id="KW-1185">Reference proteome</keyword>
<protein>
    <submittedName>
        <fullName evidence="3">SHOCT domain-containing protein</fullName>
    </submittedName>
</protein>
<evidence type="ECO:0000256" key="1">
    <source>
        <dbReference type="SAM" id="MobiDB-lite"/>
    </source>
</evidence>
<dbReference type="InterPro" id="IPR018649">
    <property type="entry name" value="SHOCT"/>
</dbReference>
<dbReference type="Proteomes" id="UP000634780">
    <property type="component" value="Unassembled WGS sequence"/>
</dbReference>
<evidence type="ECO:0000313" key="3">
    <source>
        <dbReference type="EMBL" id="MBJ3807077.1"/>
    </source>
</evidence>
<organism evidence="3 4">
    <name type="scientific">Streptomyces flavofungini</name>
    <dbReference type="NCBI Taxonomy" id="68200"/>
    <lineage>
        <taxon>Bacteria</taxon>
        <taxon>Bacillati</taxon>
        <taxon>Actinomycetota</taxon>
        <taxon>Actinomycetes</taxon>
        <taxon>Kitasatosporales</taxon>
        <taxon>Streptomycetaceae</taxon>
        <taxon>Streptomyces</taxon>
    </lineage>
</organism>
<comment type="caution">
    <text evidence="3">The sequence shown here is derived from an EMBL/GenBank/DDBJ whole genome shotgun (WGS) entry which is preliminary data.</text>
</comment>
<proteinExistence type="predicted"/>
<reference evidence="3 4" key="1">
    <citation type="submission" date="2020-12" db="EMBL/GenBank/DDBJ databases">
        <title>Streptomyces typhae sp. nov., a novel endophytic actinomycete isolated from the root of cattail pollen (Typha angustifolia L.).</title>
        <authorList>
            <person name="Peng C."/>
            <person name="Liu C."/>
        </authorList>
    </citation>
    <scope>NUCLEOTIDE SEQUENCE [LARGE SCALE GENOMIC DNA]</scope>
    <source>
        <strain evidence="3 4">JCM 4753</strain>
    </source>
</reference>
<evidence type="ECO:0000259" key="2">
    <source>
        <dbReference type="Pfam" id="PF09851"/>
    </source>
</evidence>
<dbReference type="EMBL" id="JAEKOZ010000004">
    <property type="protein sequence ID" value="MBJ3807077.1"/>
    <property type="molecule type" value="Genomic_DNA"/>
</dbReference>
<accession>A0ABS0X1L7</accession>
<feature type="region of interest" description="Disordered" evidence="1">
    <location>
        <begin position="1"/>
        <end position="26"/>
    </location>
</feature>
<dbReference type="Pfam" id="PF09851">
    <property type="entry name" value="SHOCT"/>
    <property type="match status" value="1"/>
</dbReference>
<gene>
    <name evidence="3" type="ORF">JGB26_08085</name>
</gene>